<keyword evidence="4" id="KW-0862">Zinc</keyword>
<evidence type="ECO:0000256" key="4">
    <source>
        <dbReference type="ARBA" id="ARBA00022833"/>
    </source>
</evidence>
<dbReference type="GO" id="GO:0008270">
    <property type="term" value="F:zinc ion binding"/>
    <property type="evidence" value="ECO:0007669"/>
    <property type="project" value="UniProtKB-KW"/>
</dbReference>
<name>A0A2G5TFU6_9PELO</name>
<keyword evidence="3" id="KW-0833">Ubl conjugation pathway</keyword>
<proteinExistence type="predicted"/>
<accession>A0A2G5TFU6</accession>
<dbReference type="AlphaFoldDB" id="A0A2G5TFU6"/>
<comment type="caution">
    <text evidence="6">The sequence shown here is derived from an EMBL/GenBank/DDBJ whole genome shotgun (WGS) entry which is preliminary data.</text>
</comment>
<keyword evidence="2" id="KW-0863">Zinc-finger</keyword>
<gene>
    <name evidence="6" type="primary">Cnig_chr_V.g18665</name>
    <name evidence="6" type="ORF">B9Z55_018665</name>
</gene>
<dbReference type="Pfam" id="PF01485">
    <property type="entry name" value="IBR"/>
    <property type="match status" value="1"/>
</dbReference>
<dbReference type="SUPFAM" id="SSF57850">
    <property type="entry name" value="RING/U-box"/>
    <property type="match status" value="1"/>
</dbReference>
<evidence type="ECO:0000313" key="7">
    <source>
        <dbReference type="Proteomes" id="UP000230233"/>
    </source>
</evidence>
<evidence type="ECO:0000259" key="5">
    <source>
        <dbReference type="Pfam" id="PF01485"/>
    </source>
</evidence>
<dbReference type="EMBL" id="PDUG01000005">
    <property type="protein sequence ID" value="PIC25921.1"/>
    <property type="molecule type" value="Genomic_DNA"/>
</dbReference>
<dbReference type="STRING" id="1611254.A0A2G5TFU6"/>
<evidence type="ECO:0000256" key="2">
    <source>
        <dbReference type="ARBA" id="ARBA00022771"/>
    </source>
</evidence>
<dbReference type="InterPro" id="IPR002867">
    <property type="entry name" value="IBR_dom"/>
</dbReference>
<keyword evidence="7" id="KW-1185">Reference proteome</keyword>
<keyword evidence="1" id="KW-0479">Metal-binding</keyword>
<dbReference type="PANTHER" id="PTHR31063">
    <property type="entry name" value="PROTEIN CBG08668"/>
    <property type="match status" value="1"/>
</dbReference>
<evidence type="ECO:0000313" key="6">
    <source>
        <dbReference type="EMBL" id="PIC25921.1"/>
    </source>
</evidence>
<feature type="domain" description="IBR" evidence="5">
    <location>
        <begin position="608"/>
        <end position="657"/>
    </location>
</feature>
<dbReference type="OrthoDB" id="5787359at2759"/>
<evidence type="ECO:0000256" key="3">
    <source>
        <dbReference type="ARBA" id="ARBA00022786"/>
    </source>
</evidence>
<dbReference type="Proteomes" id="UP000230233">
    <property type="component" value="Chromosome V"/>
</dbReference>
<evidence type="ECO:0000256" key="1">
    <source>
        <dbReference type="ARBA" id="ARBA00022723"/>
    </source>
</evidence>
<organism evidence="6 7">
    <name type="scientific">Caenorhabditis nigoni</name>
    <dbReference type="NCBI Taxonomy" id="1611254"/>
    <lineage>
        <taxon>Eukaryota</taxon>
        <taxon>Metazoa</taxon>
        <taxon>Ecdysozoa</taxon>
        <taxon>Nematoda</taxon>
        <taxon>Chromadorea</taxon>
        <taxon>Rhabditida</taxon>
        <taxon>Rhabditina</taxon>
        <taxon>Rhabditomorpha</taxon>
        <taxon>Rhabditoidea</taxon>
        <taxon>Rhabditidae</taxon>
        <taxon>Peloderinae</taxon>
        <taxon>Caenorhabditis</taxon>
    </lineage>
</organism>
<protein>
    <recommendedName>
        <fullName evidence="5">IBR domain-containing protein</fullName>
    </recommendedName>
</protein>
<dbReference type="PANTHER" id="PTHR31063:SF1">
    <property type="entry name" value="IBR DOMAIN-CONTAINING PROTEIN"/>
    <property type="match status" value="1"/>
</dbReference>
<dbReference type="CDD" id="cd20335">
    <property type="entry name" value="BRcat_RBR"/>
    <property type="match status" value="1"/>
</dbReference>
<reference evidence="7" key="1">
    <citation type="submission" date="2017-10" db="EMBL/GenBank/DDBJ databases">
        <title>Rapid genome shrinkage in a self-fertile nematode reveals novel sperm competition proteins.</title>
        <authorList>
            <person name="Yin D."/>
            <person name="Schwarz E.M."/>
            <person name="Thomas C.G."/>
            <person name="Felde R.L."/>
            <person name="Korf I.F."/>
            <person name="Cutter A.D."/>
            <person name="Schartner C.M."/>
            <person name="Ralston E.J."/>
            <person name="Meyer B.J."/>
            <person name="Haag E.S."/>
        </authorList>
    </citation>
    <scope>NUCLEOTIDE SEQUENCE [LARGE SCALE GENOMIC DNA]</scope>
    <source>
        <strain evidence="7">JU1422</strain>
    </source>
</reference>
<sequence length="892" mass="103603">MSSSDCAESNYAESYMSDWDEIEFVYDETIFEKPRGERRWLGKEHHRGKERLHKSVKDRTFIEKTVESTAHLNKKTTDRILNSTADNLKFNVVYSMDKKNRWNDSTTISLLGGVAENLNAEVVEKNALEQYGFMYPSKSTFAVHSRKLTETDAPGEFQIRSAKSSSRKGQDYSNFLPKSREFSKKANAKMFRGEKENEEEQQPTVTYNIYKTHQSPEVVGSELFKAKVVSKSGRHRGNKKFDMEIYDNDDYFEEEEEDLDNVPSYCQANTVLNLTDFMVHNEKKQLPRSKRNNSEASYEIVDHPDTEYCQQFNIQQYLNQEGYTFMESVITFSNQTALFEDQINQLRDEKDLKIKDLRPNQYLIDVSKRCQMEGAKKDGETTTVMVFTHLKQNTYNVLLNSTLISHPENRSSEHLRKLISSSATILDAITRVCGELFQSRSIADKIRTSGKYYGEKNINKLLNDTFTWDMEMKNMQNIKWPNQHYHATWANTQQLSQVGGRLEWDDLCEMVKKENRMKTCYTFEEDCGECSRKMMSHQLFLVENESKVKCTDCLRGEFYREFMAQRLPIDLQTDTAEELEYLPTFIPLQVLNLYVRTVAETIYKDLGATGDFEKCPACKSAVFFENTGKGQHQNRSCPCGYSWCKDCKNVPHWPMKCGDYAEWEKKWLLRYAMMHAQGSGTESLLQITCSCGKAIYNVLLPAGQFISCPSCKTTVNSETMNAVHKQSYWPFSARYRERLRRTWQRYENTDSHKYEPLAKIHTEIAKIPAIKTSVMEVCGAARDIRFNLKFRNHVLSREQFLIRKNILDAEVLENLFGTSAYLAETVTAWMHMSNLNDRAVKVGLELIMEHRKVLAELLDGEEKEEIQQCIVTLRKEIDSVVLMVEKKIREAS</sequence>